<dbReference type="EMBL" id="CP162551">
    <property type="protein sequence ID" value="XDI38834.1"/>
    <property type="molecule type" value="Genomic_DNA"/>
</dbReference>
<protein>
    <submittedName>
        <fullName evidence="1">Uncharacterized protein</fullName>
    </submittedName>
</protein>
<gene>
    <name evidence="1" type="ORF">AB3N04_12280</name>
</gene>
<dbReference type="AlphaFoldDB" id="A0AB39BZ04"/>
<organism evidence="1">
    <name type="scientific">Alkalihalophilus sp. As8PL</name>
    <dbReference type="NCBI Taxonomy" id="3237103"/>
    <lineage>
        <taxon>Bacteria</taxon>
        <taxon>Bacillati</taxon>
        <taxon>Bacillota</taxon>
        <taxon>Bacilli</taxon>
        <taxon>Bacillales</taxon>
        <taxon>Bacillaceae</taxon>
        <taxon>Alkalihalophilus</taxon>
    </lineage>
</organism>
<dbReference type="RefSeq" id="WP_368506040.1">
    <property type="nucleotide sequence ID" value="NZ_CP162551.1"/>
</dbReference>
<accession>A0AB39BZ04</accession>
<sequence length="21" mass="2461">MIEPNGTLTALKKQEYRQVIK</sequence>
<evidence type="ECO:0000313" key="1">
    <source>
        <dbReference type="EMBL" id="XDI38834.1"/>
    </source>
</evidence>
<proteinExistence type="predicted"/>
<name>A0AB39BZ04_9BACI</name>
<reference evidence="1" key="1">
    <citation type="submission" date="2024-07" db="EMBL/GenBank/DDBJ databases">
        <title>Identification and characteristics of an arsenic-resistant bacterial isolate, which belongs to a novel species.</title>
        <authorList>
            <person name="Juszczyk A."/>
            <person name="Kowalczyk A."/>
            <person name="Was K."/>
            <person name="Kosowicz W."/>
            <person name="Budzyn A."/>
            <person name="Latowski D."/>
        </authorList>
    </citation>
    <scope>NUCLEOTIDE SEQUENCE</scope>
    <source>
        <strain evidence="1">As8PL</strain>
    </source>
</reference>